<evidence type="ECO:0000313" key="2">
    <source>
        <dbReference type="Proteomes" id="UP001385951"/>
    </source>
</evidence>
<proteinExistence type="predicted"/>
<keyword evidence="2" id="KW-1185">Reference proteome</keyword>
<name>A0AAW0G5W7_9APHY</name>
<comment type="caution">
    <text evidence="1">The sequence shown here is derived from an EMBL/GenBank/DDBJ whole genome shotgun (WGS) entry which is preliminary data.</text>
</comment>
<reference evidence="1 2" key="1">
    <citation type="submission" date="2022-09" db="EMBL/GenBank/DDBJ databases">
        <authorList>
            <person name="Palmer J.M."/>
        </authorList>
    </citation>
    <scope>NUCLEOTIDE SEQUENCE [LARGE SCALE GENOMIC DNA]</scope>
    <source>
        <strain evidence="1 2">DSM 7382</strain>
    </source>
</reference>
<organism evidence="1 2">
    <name type="scientific">Cerrena zonata</name>
    <dbReference type="NCBI Taxonomy" id="2478898"/>
    <lineage>
        <taxon>Eukaryota</taxon>
        <taxon>Fungi</taxon>
        <taxon>Dikarya</taxon>
        <taxon>Basidiomycota</taxon>
        <taxon>Agaricomycotina</taxon>
        <taxon>Agaricomycetes</taxon>
        <taxon>Polyporales</taxon>
        <taxon>Cerrenaceae</taxon>
        <taxon>Cerrena</taxon>
    </lineage>
</organism>
<accession>A0AAW0G5W7</accession>
<sequence>MDLRSIYPSESNPSYTSDKSATLQFAVNAEGNLAASLEASWVTGEELDVEEQEEIQYSDNPLATGLLGQDVESVKGDVENIQVAKGSIEVGKIM</sequence>
<dbReference type="EMBL" id="JASBNA010000025">
    <property type="protein sequence ID" value="KAK7684400.1"/>
    <property type="molecule type" value="Genomic_DNA"/>
</dbReference>
<dbReference type="AlphaFoldDB" id="A0AAW0G5W7"/>
<gene>
    <name evidence="1" type="ORF">QCA50_012347</name>
</gene>
<dbReference type="Proteomes" id="UP001385951">
    <property type="component" value="Unassembled WGS sequence"/>
</dbReference>
<protein>
    <submittedName>
        <fullName evidence="1">Uncharacterized protein</fullName>
    </submittedName>
</protein>
<evidence type="ECO:0000313" key="1">
    <source>
        <dbReference type="EMBL" id="KAK7684400.1"/>
    </source>
</evidence>